<comment type="subcellular location">
    <subcellularLocation>
        <location evidence="5">Nucleus</location>
    </subcellularLocation>
</comment>
<feature type="active site" description="Proton donor/acceptor" evidence="5">
    <location>
        <position position="246"/>
    </location>
</feature>
<dbReference type="InterPro" id="IPR027521">
    <property type="entry name" value="Usb1"/>
</dbReference>
<dbReference type="EC" id="3.1.4.-" evidence="5"/>
<feature type="region of interest" description="Disordered" evidence="6">
    <location>
        <begin position="221"/>
        <end position="240"/>
    </location>
</feature>
<dbReference type="EMBL" id="JAVRQU010000010">
    <property type="protein sequence ID" value="KAK5698307.1"/>
    <property type="molecule type" value="Genomic_DNA"/>
</dbReference>
<dbReference type="GO" id="GO:0005634">
    <property type="term" value="C:nucleus"/>
    <property type="evidence" value="ECO:0007669"/>
    <property type="project" value="UniProtKB-SubCell"/>
</dbReference>
<evidence type="ECO:0000313" key="8">
    <source>
        <dbReference type="Proteomes" id="UP001310594"/>
    </source>
</evidence>
<keyword evidence="2 5" id="KW-0378">Hydrolase</keyword>
<dbReference type="AlphaFoldDB" id="A0AAN7W270"/>
<evidence type="ECO:0000256" key="4">
    <source>
        <dbReference type="ARBA" id="ARBA00023242"/>
    </source>
</evidence>
<evidence type="ECO:0000256" key="5">
    <source>
        <dbReference type="HAMAP-Rule" id="MF_03040"/>
    </source>
</evidence>
<keyword evidence="7" id="KW-0269">Exonuclease</keyword>
<sequence>MALVSYSSSSDENEAENEAKASTPPPPAKKRKTETTLPPLPNAFRDLYSSTVRTTTSDDPSLHGGRRRVTPHIEGQWPGHVYLEYNPNPKESEQLSQLIASEQRAHEGCRVQSLLSNDLGVTLPLHVSLSRPLSLLTPQKSPFLTQLKDAVSRTGVRTFDDVPGGLRWHPNELRTRWFLVLQLRKPAYDELAKLLRSCNDVAKAFGQPLLYAADDVDGEAGYDAEAEGERKHEMGSGEGDREGKFHISLAWSLTEPKSATAAVTATATTQLAHSKAEKKGASTALALAGTEMKNLSIWFSEVKVRIGQDVHSLPLPAARGKKGGLFA</sequence>
<evidence type="ECO:0000256" key="2">
    <source>
        <dbReference type="ARBA" id="ARBA00022801"/>
    </source>
</evidence>
<comment type="caution">
    <text evidence="7">The sequence shown here is derived from an EMBL/GenBank/DDBJ whole genome shotgun (WGS) entry which is preliminary data.</text>
</comment>
<organism evidence="7 8">
    <name type="scientific">Elasticomyces elasticus</name>
    <dbReference type="NCBI Taxonomy" id="574655"/>
    <lineage>
        <taxon>Eukaryota</taxon>
        <taxon>Fungi</taxon>
        <taxon>Dikarya</taxon>
        <taxon>Ascomycota</taxon>
        <taxon>Pezizomycotina</taxon>
        <taxon>Dothideomycetes</taxon>
        <taxon>Dothideomycetidae</taxon>
        <taxon>Mycosphaerellales</taxon>
        <taxon>Teratosphaeriaceae</taxon>
        <taxon>Elasticomyces</taxon>
    </lineage>
</organism>
<dbReference type="GO" id="GO:0016829">
    <property type="term" value="F:lyase activity"/>
    <property type="evidence" value="ECO:0007669"/>
    <property type="project" value="UniProtKB-KW"/>
</dbReference>
<reference evidence="7" key="1">
    <citation type="submission" date="2023-08" db="EMBL/GenBank/DDBJ databases">
        <title>Black Yeasts Isolated from many extreme environments.</title>
        <authorList>
            <person name="Coleine C."/>
            <person name="Stajich J.E."/>
            <person name="Selbmann L."/>
        </authorList>
    </citation>
    <scope>NUCLEOTIDE SEQUENCE</scope>
    <source>
        <strain evidence="7">CCFEE 5810</strain>
    </source>
</reference>
<evidence type="ECO:0000256" key="6">
    <source>
        <dbReference type="SAM" id="MobiDB-lite"/>
    </source>
</evidence>
<feature type="compositionally biased region" description="Low complexity" evidence="6">
    <location>
        <begin position="1"/>
        <end position="10"/>
    </location>
</feature>
<name>A0AAN7W270_9PEZI</name>
<feature type="active site" description="Proton donor/acceptor" evidence="5">
    <location>
        <position position="126"/>
    </location>
</feature>
<comment type="similarity">
    <text evidence="5">Belongs to the 2H phosphoesterase superfamily. USB1 family.</text>
</comment>
<keyword evidence="1 5" id="KW-0540">Nuclease</keyword>
<feature type="region of interest" description="Disordered" evidence="6">
    <location>
        <begin position="1"/>
        <end position="44"/>
    </location>
</feature>
<dbReference type="Pfam" id="PF09749">
    <property type="entry name" value="HVSL"/>
    <property type="match status" value="1"/>
</dbReference>
<evidence type="ECO:0000256" key="3">
    <source>
        <dbReference type="ARBA" id="ARBA00023239"/>
    </source>
</evidence>
<dbReference type="HAMAP" id="MF_03040">
    <property type="entry name" value="USB1"/>
    <property type="match status" value="1"/>
</dbReference>
<dbReference type="PANTHER" id="PTHR13522:SF3">
    <property type="entry name" value="U6 SNRNA PHOSPHODIESTERASE 1"/>
    <property type="match status" value="1"/>
</dbReference>
<evidence type="ECO:0000313" key="7">
    <source>
        <dbReference type="EMBL" id="KAK5698307.1"/>
    </source>
</evidence>
<feature type="compositionally biased region" description="Basic and acidic residues" evidence="6">
    <location>
        <begin position="227"/>
        <end position="240"/>
    </location>
</feature>
<dbReference type="Proteomes" id="UP001310594">
    <property type="component" value="Unassembled WGS sequence"/>
</dbReference>
<proteinExistence type="inferred from homology"/>
<dbReference type="GO" id="GO:0034477">
    <property type="term" value="P:U6 snRNA 3'-end processing"/>
    <property type="evidence" value="ECO:0007669"/>
    <property type="project" value="UniProtKB-UniRule"/>
</dbReference>
<keyword evidence="3" id="KW-0456">Lyase</keyword>
<dbReference type="PANTHER" id="PTHR13522">
    <property type="entry name" value="U6 SNRNA PHOSPHODIESTERASE 1"/>
    <property type="match status" value="1"/>
</dbReference>
<accession>A0AAN7W270</accession>
<comment type="function">
    <text evidence="5">Phosphodiesterase responsible for the U6 snRNA 3' end processing. Acts as an exoribonuclease (RNase) responsible for trimming the poly(U) tract of the last nucleotides in the pre-U6 snRNA molecule, leading to the formation of mature U6 snRNA.</text>
</comment>
<evidence type="ECO:0000256" key="1">
    <source>
        <dbReference type="ARBA" id="ARBA00022722"/>
    </source>
</evidence>
<keyword evidence="4 5" id="KW-0539">Nucleus</keyword>
<gene>
    <name evidence="5 7" type="primary">USB1</name>
    <name evidence="7" type="ORF">LTR97_007268</name>
</gene>
<protein>
    <recommendedName>
        <fullName evidence="5">U6 snRNA phosphodiesterase</fullName>
        <ecNumber evidence="5">3.1.4.-</ecNumber>
    </recommendedName>
</protein>
<dbReference type="Gene3D" id="3.90.1140.10">
    <property type="entry name" value="Cyclic phosphodiesterase"/>
    <property type="match status" value="1"/>
</dbReference>
<dbReference type="GO" id="GO:1990838">
    <property type="term" value="F:poly(U)-specific exoribonuclease activity, producing 3' uridine cyclic phosphate ends"/>
    <property type="evidence" value="ECO:0007669"/>
    <property type="project" value="UniProtKB-UniRule"/>
</dbReference>